<proteinExistence type="predicted"/>
<sequence length="121" mass="13584">MLRCVVVMQTAGQIGQKSLAANLFKFLINSVKRLSSTQQVVKSWRTIAALTVWFSEKLEIGLSRCSMTTTPSNTILRDRWTLERSHGFCLLACERKTSIKNSPQRSIYLPDGHVAGQLTAR</sequence>
<accession>A0A915JVG6</accession>
<dbReference type="AlphaFoldDB" id="A0A915JVG6"/>
<reference evidence="2" key="1">
    <citation type="submission" date="2022-11" db="UniProtKB">
        <authorList>
            <consortium name="WormBaseParasite"/>
        </authorList>
    </citation>
    <scope>IDENTIFICATION</scope>
</reference>
<evidence type="ECO:0000313" key="1">
    <source>
        <dbReference type="Proteomes" id="UP000887565"/>
    </source>
</evidence>
<name>A0A915JVG6_ROMCU</name>
<protein>
    <submittedName>
        <fullName evidence="2">Uncharacterized protein</fullName>
    </submittedName>
</protein>
<dbReference type="WBParaSite" id="nRc.2.0.1.t30301-RA">
    <property type="protein sequence ID" value="nRc.2.0.1.t30301-RA"/>
    <property type="gene ID" value="nRc.2.0.1.g30301"/>
</dbReference>
<keyword evidence="1" id="KW-1185">Reference proteome</keyword>
<organism evidence="1 2">
    <name type="scientific">Romanomermis culicivorax</name>
    <name type="common">Nematode worm</name>
    <dbReference type="NCBI Taxonomy" id="13658"/>
    <lineage>
        <taxon>Eukaryota</taxon>
        <taxon>Metazoa</taxon>
        <taxon>Ecdysozoa</taxon>
        <taxon>Nematoda</taxon>
        <taxon>Enoplea</taxon>
        <taxon>Dorylaimia</taxon>
        <taxon>Mermithida</taxon>
        <taxon>Mermithoidea</taxon>
        <taxon>Mermithidae</taxon>
        <taxon>Romanomermis</taxon>
    </lineage>
</organism>
<dbReference type="Proteomes" id="UP000887565">
    <property type="component" value="Unplaced"/>
</dbReference>
<evidence type="ECO:0000313" key="2">
    <source>
        <dbReference type="WBParaSite" id="nRc.2.0.1.t30301-RA"/>
    </source>
</evidence>